<dbReference type="InterPro" id="IPR004869">
    <property type="entry name" value="MMPL_dom"/>
</dbReference>
<evidence type="ECO:0000259" key="9">
    <source>
        <dbReference type="PROSITE" id="PS50156"/>
    </source>
</evidence>
<feature type="region of interest" description="Disordered" evidence="7">
    <location>
        <begin position="697"/>
        <end position="741"/>
    </location>
</feature>
<dbReference type="GO" id="GO:0005886">
    <property type="term" value="C:plasma membrane"/>
    <property type="evidence" value="ECO:0007669"/>
    <property type="project" value="UniProtKB-SubCell"/>
</dbReference>
<keyword evidence="6 8" id="KW-0472">Membrane</keyword>
<feature type="transmembrane region" description="Helical" evidence="8">
    <location>
        <begin position="366"/>
        <end position="384"/>
    </location>
</feature>
<dbReference type="InterPro" id="IPR000731">
    <property type="entry name" value="SSD"/>
</dbReference>
<evidence type="ECO:0000256" key="3">
    <source>
        <dbReference type="ARBA" id="ARBA00022475"/>
    </source>
</evidence>
<dbReference type="EMBL" id="JAAGWF010000015">
    <property type="protein sequence ID" value="NEK58968.1"/>
    <property type="molecule type" value="Genomic_DNA"/>
</dbReference>
<feature type="transmembrane region" description="Helical" evidence="8">
    <location>
        <begin position="522"/>
        <end position="541"/>
    </location>
</feature>
<evidence type="ECO:0000256" key="6">
    <source>
        <dbReference type="ARBA" id="ARBA00023136"/>
    </source>
</evidence>
<proteinExistence type="inferred from homology"/>
<protein>
    <submittedName>
        <fullName evidence="10">MMPL family transporter</fullName>
    </submittedName>
</protein>
<keyword evidence="3" id="KW-1003">Cell membrane</keyword>
<evidence type="ECO:0000256" key="5">
    <source>
        <dbReference type="ARBA" id="ARBA00022989"/>
    </source>
</evidence>
<name>A0A7K3W2W0_9ACTN</name>
<feature type="compositionally biased region" description="Gly residues" evidence="7">
    <location>
        <begin position="731"/>
        <end position="741"/>
    </location>
</feature>
<comment type="caution">
    <text evidence="10">The sequence shown here is derived from an EMBL/GenBank/DDBJ whole genome shotgun (WGS) entry which is preliminary data.</text>
</comment>
<evidence type="ECO:0000256" key="2">
    <source>
        <dbReference type="ARBA" id="ARBA00010157"/>
    </source>
</evidence>
<feature type="transmembrane region" description="Helical" evidence="8">
    <location>
        <begin position="548"/>
        <end position="569"/>
    </location>
</feature>
<evidence type="ECO:0000256" key="8">
    <source>
        <dbReference type="SAM" id="Phobius"/>
    </source>
</evidence>
<dbReference type="PROSITE" id="PS50156">
    <property type="entry name" value="SSD"/>
    <property type="match status" value="1"/>
</dbReference>
<sequence>MARRASAVRWLLPAIIALLWLGLAGPLGSFSGKLGEVQENDSAAFLPDSAESTRVTELQRGFATERTLPVILLWESDDRLPPAALQEAQGLVDDAVAVAEDAGALAGEASPVIPSEDGRALQAVLPFDPDLGDALPEVIGDLRELAPLDGATSYVTGPGAVFSDFAEGFSGIDGLLLLAAFGVVLLILLVVYRSPLLPLLVISTAGMALVVSLAVAYFLAEQGWIAVNGQSQGIASILVVGAATDYGLLLVARYREELRREESRFTAMRIALRQSWEPIVASGATVVLGVLCLLFSDLGSNRGLGPISAVSIAFAVLAALTFLPAVLVLFGRAAFWPFRPRFGEEQRHGRGWAAVATAVGRRPGRFLLGSTGALVALALFVPTFDAGGIALSDAVRGGSESADGQVALARHYEAGAASPAVVITPADGWEAVAEAAGQVDGVAEVAPFTGEQGGPPGAGEAPVESDGLVRLDATLGDAPDSEAAQDTVADLRTAVRDADPDALVGGTTASDLDTQETAARDLAVIVPLVLLVITVVLALLLRALLAPVVLVATVALSVLATVGVSALVFEHLFRFPGSDPQVLLIGFVFLVALGIDYNIFLMTRAREESIRHGTRDGVLRALAVTGGVITSAGLVLAATFGALTVLPLVILTQLGFLVGFGVLLDTFVVRSLMVPAAVRLIGDRIWWPSALAKGPTAPERELATGRDPAAPHHGRTPSSSSLARSGEGRDGAGGGTLQRGR</sequence>
<gene>
    <name evidence="10" type="ORF">GCU56_13940</name>
</gene>
<reference evidence="10 11" key="1">
    <citation type="submission" date="2020-02" db="EMBL/GenBank/DDBJ databases">
        <title>Geodermatophilus sabuli CPCC 205279 I12A-02694.</title>
        <authorList>
            <person name="Jiang Z."/>
        </authorList>
    </citation>
    <scope>NUCLEOTIDE SEQUENCE [LARGE SCALE GENOMIC DNA]</scope>
    <source>
        <strain evidence="10 11">I12A-02694</strain>
    </source>
</reference>
<feature type="transmembrane region" description="Helical" evidence="8">
    <location>
        <begin position="581"/>
        <end position="600"/>
    </location>
</feature>
<feature type="transmembrane region" description="Helical" evidence="8">
    <location>
        <begin position="199"/>
        <end position="220"/>
    </location>
</feature>
<dbReference type="Pfam" id="PF03176">
    <property type="entry name" value="MMPL"/>
    <property type="match status" value="2"/>
</dbReference>
<evidence type="ECO:0000256" key="7">
    <source>
        <dbReference type="SAM" id="MobiDB-lite"/>
    </source>
</evidence>
<dbReference type="Proteomes" id="UP000470246">
    <property type="component" value="Unassembled WGS sequence"/>
</dbReference>
<feature type="transmembrane region" description="Helical" evidence="8">
    <location>
        <begin position="275"/>
        <end position="296"/>
    </location>
</feature>
<organism evidence="10 11">
    <name type="scientific">Geodermatophilus sabuli</name>
    <dbReference type="NCBI Taxonomy" id="1564158"/>
    <lineage>
        <taxon>Bacteria</taxon>
        <taxon>Bacillati</taxon>
        <taxon>Actinomycetota</taxon>
        <taxon>Actinomycetes</taxon>
        <taxon>Geodermatophilales</taxon>
        <taxon>Geodermatophilaceae</taxon>
        <taxon>Geodermatophilus</taxon>
    </lineage>
</organism>
<dbReference type="InterPro" id="IPR050545">
    <property type="entry name" value="Mycobact_MmpL"/>
</dbReference>
<dbReference type="PANTHER" id="PTHR33406:SF6">
    <property type="entry name" value="MEMBRANE PROTEIN YDGH-RELATED"/>
    <property type="match status" value="1"/>
</dbReference>
<dbReference type="AlphaFoldDB" id="A0A7K3W2W0"/>
<feature type="transmembrane region" description="Helical" evidence="8">
    <location>
        <begin position="648"/>
        <end position="669"/>
    </location>
</feature>
<evidence type="ECO:0000313" key="10">
    <source>
        <dbReference type="EMBL" id="NEK58968.1"/>
    </source>
</evidence>
<feature type="domain" description="SSD" evidence="9">
    <location>
        <begin position="197"/>
        <end position="329"/>
    </location>
</feature>
<dbReference type="Gene3D" id="1.20.1640.10">
    <property type="entry name" value="Multidrug efflux transporter AcrB transmembrane domain"/>
    <property type="match status" value="2"/>
</dbReference>
<keyword evidence="4 8" id="KW-0812">Transmembrane</keyword>
<feature type="transmembrane region" description="Helical" evidence="8">
    <location>
        <begin position="621"/>
        <end position="642"/>
    </location>
</feature>
<dbReference type="PANTHER" id="PTHR33406">
    <property type="entry name" value="MEMBRANE PROTEIN MJ1562-RELATED"/>
    <property type="match status" value="1"/>
</dbReference>
<accession>A0A7K3W2W0</accession>
<keyword evidence="11" id="KW-1185">Reference proteome</keyword>
<feature type="transmembrane region" description="Helical" evidence="8">
    <location>
        <begin position="308"/>
        <end position="331"/>
    </location>
</feature>
<evidence type="ECO:0000256" key="4">
    <source>
        <dbReference type="ARBA" id="ARBA00022692"/>
    </source>
</evidence>
<comment type="similarity">
    <text evidence="2">Belongs to the resistance-nodulation-cell division (RND) (TC 2.A.6) family. MmpL subfamily.</text>
</comment>
<dbReference type="RefSeq" id="WP_163482346.1">
    <property type="nucleotide sequence ID" value="NZ_JAAGWF010000015.1"/>
</dbReference>
<dbReference type="SUPFAM" id="SSF82866">
    <property type="entry name" value="Multidrug efflux transporter AcrB transmembrane domain"/>
    <property type="match status" value="2"/>
</dbReference>
<keyword evidence="5 8" id="KW-1133">Transmembrane helix</keyword>
<evidence type="ECO:0000313" key="11">
    <source>
        <dbReference type="Proteomes" id="UP000470246"/>
    </source>
</evidence>
<evidence type="ECO:0000256" key="1">
    <source>
        <dbReference type="ARBA" id="ARBA00004651"/>
    </source>
</evidence>
<comment type="subcellular location">
    <subcellularLocation>
        <location evidence="1">Cell membrane</location>
        <topology evidence="1">Multi-pass membrane protein</topology>
    </subcellularLocation>
</comment>
<feature type="transmembrane region" description="Helical" evidence="8">
    <location>
        <begin position="232"/>
        <end position="254"/>
    </location>
</feature>
<feature type="transmembrane region" description="Helical" evidence="8">
    <location>
        <begin position="174"/>
        <end position="192"/>
    </location>
</feature>